<comment type="caution">
    <text evidence="1">The sequence shown here is derived from an EMBL/GenBank/DDBJ whole genome shotgun (WGS) entry which is preliminary data.</text>
</comment>
<protein>
    <submittedName>
        <fullName evidence="1">Phage tail protein</fullName>
    </submittedName>
</protein>
<accession>A0A151Y294</accession>
<reference evidence="1 2" key="1">
    <citation type="submission" date="2016-03" db="EMBL/GenBank/DDBJ databases">
        <title>Acinetobacter genomospecies 28 strain ANC 4149.</title>
        <authorList>
            <person name="Radolfova-Krizova L."/>
            <person name="Nemec A."/>
        </authorList>
    </citation>
    <scope>NUCLEOTIDE SEQUENCE [LARGE SCALE GENOMIC DNA]</scope>
    <source>
        <strain evidence="1 2">ANC 4149</strain>
    </source>
</reference>
<dbReference type="EMBL" id="LUAW01000020">
    <property type="protein sequence ID" value="KYQ72127.1"/>
    <property type="molecule type" value="Genomic_DNA"/>
</dbReference>
<keyword evidence="2" id="KW-1185">Reference proteome</keyword>
<name>A0A151Y294_9GAMM</name>
<dbReference type="Proteomes" id="UP000076276">
    <property type="component" value="Unassembled WGS sequence"/>
</dbReference>
<evidence type="ECO:0000313" key="1">
    <source>
        <dbReference type="EMBL" id="KYQ72127.1"/>
    </source>
</evidence>
<dbReference type="AlphaFoldDB" id="A0A151Y294"/>
<gene>
    <name evidence="1" type="ORF">AZH43_12610</name>
</gene>
<evidence type="ECO:0000313" key="2">
    <source>
        <dbReference type="Proteomes" id="UP000076276"/>
    </source>
</evidence>
<proteinExistence type="predicted"/>
<dbReference type="STRING" id="1806892.AZH43_12610"/>
<sequence>MNTTDPQAPVPDVDNTTEIIAPLGHTILAVDKTPAIGDETEAWIDHLNFVSDAIEQRPAILVVPFSDIEAATTFAAQAPVETSYRVVAVCYHGASGQEAEISAAMAAALADSSDPALPFNGVNLEGVGAVEDKYKLTFERQEAAMRAGVCIIQTGADGTPEIVRAISTFRKNPDSGMADDIMLDINGALTIDYVRLVMRTAASKERRRKNTGAARRNLRSVFMAEAIKLEKAEILENVTATADQLTVTQDSDDKARANADIPSYWVRGMHVIATTLNVY</sequence>
<dbReference type="RefSeq" id="WP_067669149.1">
    <property type="nucleotide sequence ID" value="NZ_CBCSIK010000001.1"/>
</dbReference>
<dbReference type="OrthoDB" id="5442644at2"/>
<organism evidence="1 2">
    <name type="scientific">Acinetobacter pragensis</name>
    <dbReference type="NCBI Taxonomy" id="1806892"/>
    <lineage>
        <taxon>Bacteria</taxon>
        <taxon>Pseudomonadati</taxon>
        <taxon>Pseudomonadota</taxon>
        <taxon>Gammaproteobacteria</taxon>
        <taxon>Moraxellales</taxon>
        <taxon>Moraxellaceae</taxon>
        <taxon>Acinetobacter</taxon>
    </lineage>
</organism>